<dbReference type="InterPro" id="IPR001206">
    <property type="entry name" value="Diacylglycerol_kinase_cat_dom"/>
</dbReference>
<evidence type="ECO:0000256" key="1">
    <source>
        <dbReference type="ARBA" id="ARBA00001946"/>
    </source>
</evidence>
<keyword evidence="9" id="KW-0443">Lipid metabolism</keyword>
<evidence type="ECO:0000256" key="2">
    <source>
        <dbReference type="ARBA" id="ARBA00022516"/>
    </source>
</evidence>
<dbReference type="GO" id="GO:0016301">
    <property type="term" value="F:kinase activity"/>
    <property type="evidence" value="ECO:0007669"/>
    <property type="project" value="UniProtKB-KW"/>
</dbReference>
<dbReference type="GO" id="GO:0005524">
    <property type="term" value="F:ATP binding"/>
    <property type="evidence" value="ECO:0007669"/>
    <property type="project" value="UniProtKB-KW"/>
</dbReference>
<evidence type="ECO:0000256" key="9">
    <source>
        <dbReference type="ARBA" id="ARBA00023098"/>
    </source>
</evidence>
<evidence type="ECO:0000313" key="15">
    <source>
        <dbReference type="Proteomes" id="UP000003221"/>
    </source>
</evidence>
<dbReference type="SMART" id="SM00046">
    <property type="entry name" value="DAGKc"/>
    <property type="match status" value="1"/>
</dbReference>
<evidence type="ECO:0000256" key="5">
    <source>
        <dbReference type="ARBA" id="ARBA00022741"/>
    </source>
</evidence>
<dbReference type="GO" id="GO:0005886">
    <property type="term" value="C:plasma membrane"/>
    <property type="evidence" value="ECO:0007669"/>
    <property type="project" value="TreeGrafter"/>
</dbReference>
<evidence type="ECO:0000313" key="14">
    <source>
        <dbReference type="EMBL" id="EHC77734.1"/>
    </source>
</evidence>
<sequence>MANFPASLLILNGKSADNQPLREAITLLRDEGIQIHVRVTWEKGDAQRYVDEARRLGVETVIAGGGDGTINEVSTALIQIRDGVAPALGLLPLGTANDFATSAGIPEALDKALKLAIAGNAMEIDMARVNDKTCLSIWRRAVLAVLSIWRRAVLAPALPLKRRKNSRPRWAASPILSTV</sequence>
<dbReference type="FunFam" id="3.40.50.10330:FF:000008">
    <property type="entry name" value="Probable lipid kinase YegS"/>
    <property type="match status" value="1"/>
</dbReference>
<evidence type="ECO:0000259" key="13">
    <source>
        <dbReference type="PROSITE" id="PS50146"/>
    </source>
</evidence>
<dbReference type="PANTHER" id="PTHR12358:SF106">
    <property type="entry name" value="LIPID KINASE YEGS"/>
    <property type="match status" value="1"/>
</dbReference>
<keyword evidence="4" id="KW-0479">Metal-binding</keyword>
<dbReference type="AlphaFoldDB" id="G5Q4N9"/>
<dbReference type="Pfam" id="PF00781">
    <property type="entry name" value="DAGK_cat"/>
    <property type="match status" value="1"/>
</dbReference>
<dbReference type="PATRIC" id="fig|913242.3.peg.2641"/>
<name>G5Q4N9_SALMO</name>
<reference evidence="14 15" key="1">
    <citation type="journal article" date="2011" name="BMC Genomics">
        <title>Genome sequencing reveals diversification of virulence factor content and possible host adaptation in distinct subpopulations of Salmonella enterica.</title>
        <authorList>
            <person name="den Bakker H.C."/>
            <person name="Moreno Switt A.I."/>
            <person name="Govoni G."/>
            <person name="Cummings C.A."/>
            <person name="Ranieri M.L."/>
            <person name="Degoricija L."/>
            <person name="Hoelzer K."/>
            <person name="Rodriguez-Rivera L.D."/>
            <person name="Brown S."/>
            <person name="Bolchacova E."/>
            <person name="Furtado M.R."/>
            <person name="Wiedmann M."/>
        </authorList>
    </citation>
    <scope>NUCLEOTIDE SEQUENCE [LARGE SCALE GENOMIC DNA]</scope>
    <source>
        <strain evidence="14 15">S5-403</strain>
    </source>
</reference>
<dbReference type="SUPFAM" id="SSF111331">
    <property type="entry name" value="NAD kinase/diacylglycerol kinase-like"/>
    <property type="match status" value="1"/>
</dbReference>
<dbReference type="InterPro" id="IPR017438">
    <property type="entry name" value="ATP-NAD_kinase_N"/>
</dbReference>
<dbReference type="Gene3D" id="3.40.50.10330">
    <property type="entry name" value="Probable inorganic polyphosphate/atp-NAD kinase, domain 1"/>
    <property type="match status" value="1"/>
</dbReference>
<keyword evidence="5" id="KW-0547">Nucleotide-binding</keyword>
<proteinExistence type="inferred from homology"/>
<dbReference type="InterPro" id="IPR005218">
    <property type="entry name" value="Diacylglycerol/lipid_kinase"/>
</dbReference>
<protein>
    <submittedName>
        <fullName evidence="14">Lipid kinase</fullName>
    </submittedName>
</protein>
<keyword evidence="2" id="KW-0444">Lipid biosynthesis</keyword>
<keyword evidence="6 14" id="KW-0418">Kinase</keyword>
<evidence type="ECO:0000256" key="11">
    <source>
        <dbReference type="ARBA" id="ARBA00023264"/>
    </source>
</evidence>
<keyword evidence="8" id="KW-0460">Magnesium</keyword>
<evidence type="ECO:0000256" key="6">
    <source>
        <dbReference type="ARBA" id="ARBA00022777"/>
    </source>
</evidence>
<dbReference type="NCBIfam" id="TIGR00147">
    <property type="entry name" value="YegS/Rv2252/BmrU family lipid kinase"/>
    <property type="match status" value="1"/>
</dbReference>
<keyword evidence="10" id="KW-0594">Phospholipid biosynthesis</keyword>
<evidence type="ECO:0000256" key="4">
    <source>
        <dbReference type="ARBA" id="ARBA00022723"/>
    </source>
</evidence>
<comment type="similarity">
    <text evidence="12">Belongs to the diacylglycerol/lipid kinase family. YegS lipid kinase subfamily.</text>
</comment>
<comment type="cofactor">
    <cofactor evidence="1">
        <name>Mg(2+)</name>
        <dbReference type="ChEBI" id="CHEBI:18420"/>
    </cofactor>
</comment>
<comment type="caution">
    <text evidence="14">The sequence shown here is derived from an EMBL/GenBank/DDBJ whole genome shotgun (WGS) entry which is preliminary data.</text>
</comment>
<dbReference type="PROSITE" id="PS50146">
    <property type="entry name" value="DAGK"/>
    <property type="match status" value="1"/>
</dbReference>
<organism evidence="14 15">
    <name type="scientific">Salmonella enterica subsp. enterica serovar Montevideo str. S5-403</name>
    <dbReference type="NCBI Taxonomy" id="913242"/>
    <lineage>
        <taxon>Bacteria</taxon>
        <taxon>Pseudomonadati</taxon>
        <taxon>Pseudomonadota</taxon>
        <taxon>Gammaproteobacteria</taxon>
        <taxon>Enterobacterales</taxon>
        <taxon>Enterobacteriaceae</taxon>
        <taxon>Salmonella</taxon>
    </lineage>
</organism>
<dbReference type="InterPro" id="IPR050187">
    <property type="entry name" value="Lipid_Phosphate_FormReg"/>
</dbReference>
<dbReference type="EMBL" id="AFCS01000725">
    <property type="protein sequence ID" value="EHC77734.1"/>
    <property type="molecule type" value="Genomic_DNA"/>
</dbReference>
<gene>
    <name evidence="14" type="ORF">LTSEMON_3053</name>
</gene>
<accession>G5Q4N9</accession>
<dbReference type="GO" id="GO:0046872">
    <property type="term" value="F:metal ion binding"/>
    <property type="evidence" value="ECO:0007669"/>
    <property type="project" value="UniProtKB-KW"/>
</dbReference>
<evidence type="ECO:0000256" key="12">
    <source>
        <dbReference type="ARBA" id="ARBA00061270"/>
    </source>
</evidence>
<evidence type="ECO:0000256" key="3">
    <source>
        <dbReference type="ARBA" id="ARBA00022679"/>
    </source>
</evidence>
<evidence type="ECO:0000256" key="10">
    <source>
        <dbReference type="ARBA" id="ARBA00023209"/>
    </source>
</evidence>
<evidence type="ECO:0000256" key="7">
    <source>
        <dbReference type="ARBA" id="ARBA00022840"/>
    </source>
</evidence>
<keyword evidence="11" id="KW-1208">Phospholipid metabolism</keyword>
<dbReference type="Proteomes" id="UP000003221">
    <property type="component" value="Unassembled WGS sequence"/>
</dbReference>
<dbReference type="PANTHER" id="PTHR12358">
    <property type="entry name" value="SPHINGOSINE KINASE"/>
    <property type="match status" value="1"/>
</dbReference>
<keyword evidence="3" id="KW-0808">Transferase</keyword>
<keyword evidence="7" id="KW-0067">ATP-binding</keyword>
<evidence type="ECO:0000256" key="8">
    <source>
        <dbReference type="ARBA" id="ARBA00022842"/>
    </source>
</evidence>
<feature type="domain" description="DAGKc" evidence="13">
    <location>
        <begin position="2"/>
        <end position="133"/>
    </location>
</feature>
<dbReference type="GO" id="GO:0008654">
    <property type="term" value="P:phospholipid biosynthetic process"/>
    <property type="evidence" value="ECO:0007669"/>
    <property type="project" value="UniProtKB-KW"/>
</dbReference>
<dbReference type="InterPro" id="IPR016064">
    <property type="entry name" value="NAD/diacylglycerol_kinase_sf"/>
</dbReference>